<accession>A0A1F5MHU9</accession>
<reference evidence="2 3" key="1">
    <citation type="journal article" date="2016" name="Nat. Commun.">
        <title>Thousands of microbial genomes shed light on interconnected biogeochemical processes in an aquifer system.</title>
        <authorList>
            <person name="Anantharaman K."/>
            <person name="Brown C.T."/>
            <person name="Hug L.A."/>
            <person name="Sharon I."/>
            <person name="Castelle C.J."/>
            <person name="Probst A.J."/>
            <person name="Thomas B.C."/>
            <person name="Singh A."/>
            <person name="Wilkins M.J."/>
            <person name="Karaoz U."/>
            <person name="Brodie E.L."/>
            <person name="Williams K.H."/>
            <person name="Hubbard S.S."/>
            <person name="Banfield J.F."/>
        </authorList>
    </citation>
    <scope>NUCLEOTIDE SEQUENCE [LARGE SCALE GENOMIC DNA]</scope>
</reference>
<proteinExistence type="predicted"/>
<organism evidence="2 3">
    <name type="scientific">Candidatus Daviesbacteria bacterium RIFCSPLOWO2_02_FULL_36_7</name>
    <dbReference type="NCBI Taxonomy" id="1797792"/>
    <lineage>
        <taxon>Bacteria</taxon>
        <taxon>Candidatus Daviesiibacteriota</taxon>
    </lineage>
</organism>
<feature type="transmembrane region" description="Helical" evidence="1">
    <location>
        <begin position="72"/>
        <end position="90"/>
    </location>
</feature>
<evidence type="ECO:0000313" key="2">
    <source>
        <dbReference type="EMBL" id="OGE64935.1"/>
    </source>
</evidence>
<feature type="transmembrane region" description="Helical" evidence="1">
    <location>
        <begin position="47"/>
        <end position="66"/>
    </location>
</feature>
<dbReference type="AlphaFoldDB" id="A0A1F5MHU9"/>
<protein>
    <submittedName>
        <fullName evidence="2">Uncharacterized protein</fullName>
    </submittedName>
</protein>
<comment type="caution">
    <text evidence="2">The sequence shown here is derived from an EMBL/GenBank/DDBJ whole genome shotgun (WGS) entry which is preliminary data.</text>
</comment>
<evidence type="ECO:0000256" key="1">
    <source>
        <dbReference type="SAM" id="Phobius"/>
    </source>
</evidence>
<feature type="transmembrane region" description="Helical" evidence="1">
    <location>
        <begin position="17"/>
        <end position="35"/>
    </location>
</feature>
<sequence length="263" mass="29660">MENQQLSKIYSKNQIDIAAFIGGPLIASYLISQNFKIFGDKEASKKTILIGLISTVIFFGVLVLLPESITSKIPNISTAIIPIIIADLIVRQYQSKKIEDYHTKGYPKASSLGVLGKSVISLIITLISVFLLYQVVTFINVKYNYAGYLKNYCNSSYNEKSISKDKVYVPEDASCFVLQRLKEKGFTLQQVDQVLTLEFDYQKEIGIVGNSEKDSKGNDYNPLPYIKKHQTLGLSDEQINLILNEELEYMKFIGIEVTETKPK</sequence>
<keyword evidence="1" id="KW-0472">Membrane</keyword>
<evidence type="ECO:0000313" key="3">
    <source>
        <dbReference type="Proteomes" id="UP000178859"/>
    </source>
</evidence>
<gene>
    <name evidence="2" type="ORF">A3I48_04160</name>
</gene>
<dbReference type="EMBL" id="MFDT01000017">
    <property type="protein sequence ID" value="OGE64935.1"/>
    <property type="molecule type" value="Genomic_DNA"/>
</dbReference>
<feature type="transmembrane region" description="Helical" evidence="1">
    <location>
        <begin position="111"/>
        <end position="133"/>
    </location>
</feature>
<keyword evidence="1" id="KW-0812">Transmembrane</keyword>
<dbReference type="Proteomes" id="UP000178859">
    <property type="component" value="Unassembled WGS sequence"/>
</dbReference>
<keyword evidence="1" id="KW-1133">Transmembrane helix</keyword>
<name>A0A1F5MHU9_9BACT</name>